<dbReference type="InterPro" id="IPR006638">
    <property type="entry name" value="Elp3/MiaA/NifB-like_rSAM"/>
</dbReference>
<dbReference type="SFLD" id="SFLDF00562">
    <property type="entry name" value="HemN-like__clustered_with_heat"/>
    <property type="match status" value="1"/>
</dbReference>
<feature type="non-terminal residue" evidence="4">
    <location>
        <position position="372"/>
    </location>
</feature>
<dbReference type="Pfam" id="PF04055">
    <property type="entry name" value="Radical_SAM"/>
    <property type="match status" value="1"/>
</dbReference>
<evidence type="ECO:0000313" key="5">
    <source>
        <dbReference type="Proteomes" id="UP000824076"/>
    </source>
</evidence>
<feature type="domain" description="Radical SAM core" evidence="3">
    <location>
        <begin position="1"/>
        <end position="229"/>
    </location>
</feature>
<evidence type="ECO:0000256" key="2">
    <source>
        <dbReference type="RuleBase" id="RU364116"/>
    </source>
</evidence>
<keyword evidence="2" id="KW-0479">Metal-binding</keyword>
<dbReference type="InterPro" id="IPR058240">
    <property type="entry name" value="rSAM_sf"/>
</dbReference>
<dbReference type="EMBL" id="DVMS01000204">
    <property type="protein sequence ID" value="HIU39463.1"/>
    <property type="molecule type" value="Genomic_DNA"/>
</dbReference>
<dbReference type="SUPFAM" id="SSF102114">
    <property type="entry name" value="Radical SAM enzymes"/>
    <property type="match status" value="1"/>
</dbReference>
<dbReference type="InterPro" id="IPR004559">
    <property type="entry name" value="HemW-like"/>
</dbReference>
<gene>
    <name evidence="4" type="primary">hemW</name>
    <name evidence="4" type="ORF">IAD18_07350</name>
</gene>
<dbReference type="SFLD" id="SFLDG01082">
    <property type="entry name" value="B12-binding_domain_containing"/>
    <property type="match status" value="1"/>
</dbReference>
<dbReference type="SFLD" id="SFLDF00288">
    <property type="entry name" value="HemN-like__clustered_with_nucl"/>
    <property type="match status" value="1"/>
</dbReference>
<comment type="subcellular location">
    <subcellularLocation>
        <location evidence="2">Cytoplasm</location>
    </subcellularLocation>
</comment>
<dbReference type="GO" id="GO:0046872">
    <property type="term" value="F:metal ion binding"/>
    <property type="evidence" value="ECO:0007669"/>
    <property type="project" value="UniProtKB-UniRule"/>
</dbReference>
<dbReference type="SFLD" id="SFLDS00029">
    <property type="entry name" value="Radical_SAM"/>
    <property type="match status" value="1"/>
</dbReference>
<protein>
    <recommendedName>
        <fullName evidence="2">Heme chaperone HemW</fullName>
    </recommendedName>
</protein>
<comment type="function">
    <text evidence="2">Probably acts as a heme chaperone, transferring heme to an unknown acceptor. Binds one molecule of heme per monomer, possibly covalently. Binds 1 [4Fe-4S] cluster. The cluster is coordinated with 3 cysteines and an exchangeable S-adenosyl-L-methionine.</text>
</comment>
<comment type="caution">
    <text evidence="4">The sequence shown here is derived from an EMBL/GenBank/DDBJ whole genome shotgun (WGS) entry which is preliminary data.</text>
</comment>
<comment type="similarity">
    <text evidence="1">Belongs to the anaerobic coproporphyrinogen-III oxidase family. HemW subfamily.</text>
</comment>
<evidence type="ECO:0000259" key="3">
    <source>
        <dbReference type="PROSITE" id="PS51918"/>
    </source>
</evidence>
<name>A0A9D1LG66_9BACT</name>
<evidence type="ECO:0000313" key="4">
    <source>
        <dbReference type="EMBL" id="HIU39463.1"/>
    </source>
</evidence>
<dbReference type="PROSITE" id="PS51918">
    <property type="entry name" value="RADICAL_SAM"/>
    <property type="match status" value="1"/>
</dbReference>
<reference evidence="4" key="2">
    <citation type="journal article" date="2021" name="PeerJ">
        <title>Extensive microbial diversity within the chicken gut microbiome revealed by metagenomics and culture.</title>
        <authorList>
            <person name="Gilroy R."/>
            <person name="Ravi A."/>
            <person name="Getino M."/>
            <person name="Pursley I."/>
            <person name="Horton D.L."/>
            <person name="Alikhan N.F."/>
            <person name="Baker D."/>
            <person name="Gharbi K."/>
            <person name="Hall N."/>
            <person name="Watson M."/>
            <person name="Adriaenssens E.M."/>
            <person name="Foster-Nyarko E."/>
            <person name="Jarju S."/>
            <person name="Secka A."/>
            <person name="Antonio M."/>
            <person name="Oren A."/>
            <person name="Chaudhuri R.R."/>
            <person name="La Ragione R."/>
            <person name="Hildebrand F."/>
            <person name="Pallen M.J."/>
        </authorList>
    </citation>
    <scope>NUCLEOTIDE SEQUENCE</scope>
    <source>
        <strain evidence="4">17073</strain>
    </source>
</reference>
<dbReference type="SMART" id="SM00729">
    <property type="entry name" value="Elp3"/>
    <property type="match status" value="1"/>
</dbReference>
<evidence type="ECO:0000256" key="1">
    <source>
        <dbReference type="ARBA" id="ARBA00006100"/>
    </source>
</evidence>
<dbReference type="InterPro" id="IPR010723">
    <property type="entry name" value="HemN_C"/>
</dbReference>
<keyword evidence="2" id="KW-0408">Iron</keyword>
<accession>A0A9D1LG66</accession>
<dbReference type="PANTHER" id="PTHR13932">
    <property type="entry name" value="COPROPORPHYRINIGEN III OXIDASE"/>
    <property type="match status" value="1"/>
</dbReference>
<dbReference type="PANTHER" id="PTHR13932:SF5">
    <property type="entry name" value="RADICAL S-ADENOSYL METHIONINE DOMAIN-CONTAINING PROTEIN 1, MITOCHONDRIAL"/>
    <property type="match status" value="1"/>
</dbReference>
<dbReference type="GO" id="GO:0005737">
    <property type="term" value="C:cytoplasm"/>
    <property type="evidence" value="ECO:0007669"/>
    <property type="project" value="UniProtKB-SubCell"/>
</dbReference>
<keyword evidence="2" id="KW-0143">Chaperone</keyword>
<reference evidence="4" key="1">
    <citation type="submission" date="2020-10" db="EMBL/GenBank/DDBJ databases">
        <authorList>
            <person name="Gilroy R."/>
        </authorList>
    </citation>
    <scope>NUCLEOTIDE SEQUENCE</scope>
    <source>
        <strain evidence="4">17073</strain>
    </source>
</reference>
<dbReference type="GO" id="GO:0004109">
    <property type="term" value="F:coproporphyrinogen oxidase activity"/>
    <property type="evidence" value="ECO:0007669"/>
    <property type="project" value="InterPro"/>
</dbReference>
<dbReference type="NCBIfam" id="TIGR00539">
    <property type="entry name" value="hemN_rel"/>
    <property type="match status" value="1"/>
</dbReference>
<dbReference type="Pfam" id="PF06969">
    <property type="entry name" value="HemN_C"/>
    <property type="match status" value="1"/>
</dbReference>
<proteinExistence type="inferred from homology"/>
<dbReference type="Proteomes" id="UP000824076">
    <property type="component" value="Unassembled WGS sequence"/>
</dbReference>
<keyword evidence="2" id="KW-0349">Heme</keyword>
<dbReference type="AlphaFoldDB" id="A0A9D1LG66"/>
<keyword evidence="2" id="KW-0411">Iron-sulfur</keyword>
<dbReference type="SFLD" id="SFLDG01065">
    <property type="entry name" value="anaerobic_coproporphyrinogen-I"/>
    <property type="match status" value="1"/>
</dbReference>
<dbReference type="InterPro" id="IPR007197">
    <property type="entry name" value="rSAM"/>
</dbReference>
<dbReference type="InterPro" id="IPR034505">
    <property type="entry name" value="Coproporphyrinogen-III_oxidase"/>
</dbReference>
<organism evidence="4 5">
    <name type="scientific">Candidatus Limisoma intestinavium</name>
    <dbReference type="NCBI Taxonomy" id="2840856"/>
    <lineage>
        <taxon>Bacteria</taxon>
        <taxon>Pseudomonadati</taxon>
        <taxon>Bacteroidota</taxon>
        <taxon>Bacteroidia</taxon>
        <taxon>Bacteroidales</taxon>
        <taxon>Candidatus Limisoma</taxon>
    </lineage>
</organism>
<dbReference type="GO" id="GO:0006779">
    <property type="term" value="P:porphyrin-containing compound biosynthetic process"/>
    <property type="evidence" value="ECO:0007669"/>
    <property type="project" value="InterPro"/>
</dbReference>
<dbReference type="GO" id="GO:0051539">
    <property type="term" value="F:4 iron, 4 sulfur cluster binding"/>
    <property type="evidence" value="ECO:0007669"/>
    <property type="project" value="UniProtKB-UniRule"/>
</dbReference>
<keyword evidence="2" id="KW-0963">Cytoplasm</keyword>
<keyword evidence="2" id="KW-0004">4Fe-4S</keyword>
<dbReference type="Gene3D" id="3.30.750.200">
    <property type="match status" value="1"/>
</dbReference>
<keyword evidence="2" id="KW-0949">S-adenosyl-L-methionine</keyword>
<sequence length="372" mass="41885">MAGIYVHIPFCKKKCIYCDFYSVKDVPSLVEEYVQALKKEYAMRKCELSGAAVRSVYFGGGTPSVLPAAMLRDVLSGMDNIADDAEITVEVNPDDVDTLYAESLRAVGINRVSIGVQSFSDSELAFLNRRHDAKQAIHAVDVLRKAGLENISIDLIYGIPCQSLESWRRTLDVAVDIAPPHLSTYCLTYEEGTRLTRMRDRGEFAVCDDDLCVAQFELLAEVLSQNGYEQYEISNFAKRGRESVHNSAYWDFTPYLGLGASAHSFDGTVRRSNPANIRQYLNDISMGNVSAIAEWETPDQLYNEWVMTRLRTKRGMDLSELERRFGGEKRKYAVTQIARHVDNGCVIAEGCTLRLTRKGIMVSDMIFRDLFV</sequence>
<dbReference type="CDD" id="cd01335">
    <property type="entry name" value="Radical_SAM"/>
    <property type="match status" value="1"/>
</dbReference>